<feature type="domain" description="Rhodanese" evidence="1">
    <location>
        <begin position="19"/>
        <end position="99"/>
    </location>
</feature>
<dbReference type="Gene3D" id="3.40.250.10">
    <property type="entry name" value="Rhodanese-like domain"/>
    <property type="match status" value="1"/>
</dbReference>
<gene>
    <name evidence="2" type="ORF">BWK62_01965</name>
</gene>
<dbReference type="Proteomes" id="UP000198034">
    <property type="component" value="Unassembled WGS sequence"/>
</dbReference>
<dbReference type="InterPro" id="IPR036873">
    <property type="entry name" value="Rhodanese-like_dom_sf"/>
</dbReference>
<reference evidence="2 3" key="1">
    <citation type="journal article" date="2017" name="Infect. Genet. Evol.">
        <title>Comparative genome analysis of fish pathogen Flavobacterium columnare reveals extensive sequence diversity within the species.</title>
        <authorList>
            <person name="Kayansamruaj P."/>
            <person name="Dong H.T."/>
            <person name="Hirono I."/>
            <person name="Kondo H."/>
            <person name="Senapin S."/>
            <person name="Rodkhum C."/>
        </authorList>
    </citation>
    <scope>NUCLEOTIDE SEQUENCE [LARGE SCALE GENOMIC DNA]</scope>
    <source>
        <strain evidence="2 3">1214</strain>
    </source>
</reference>
<dbReference type="SMART" id="SM00450">
    <property type="entry name" value="RHOD"/>
    <property type="match status" value="1"/>
</dbReference>
<dbReference type="Pfam" id="PF00581">
    <property type="entry name" value="Rhodanese"/>
    <property type="match status" value="1"/>
</dbReference>
<sequence>MGFFSFLGFDKKNELQDFINKEAIIIDVRTSNEYASGHISGSKNIPLDTVEKEIENIKKLNKPVIVCCRSGMRSGQAVSILKHHNVKCINGGSWDSLQNKL</sequence>
<evidence type="ECO:0000313" key="2">
    <source>
        <dbReference type="EMBL" id="OWP79519.1"/>
    </source>
</evidence>
<keyword evidence="2" id="KW-0808">Transferase</keyword>
<evidence type="ECO:0000259" key="1">
    <source>
        <dbReference type="PROSITE" id="PS50206"/>
    </source>
</evidence>
<dbReference type="SUPFAM" id="SSF52821">
    <property type="entry name" value="Rhodanese/Cell cycle control phosphatase"/>
    <property type="match status" value="1"/>
</dbReference>
<dbReference type="GO" id="GO:0016740">
    <property type="term" value="F:transferase activity"/>
    <property type="evidence" value="ECO:0007669"/>
    <property type="project" value="UniProtKB-KW"/>
</dbReference>
<dbReference type="PANTHER" id="PTHR43031:SF1">
    <property type="entry name" value="PYRIDINE NUCLEOTIDE-DISULPHIDE OXIDOREDUCTASE"/>
    <property type="match status" value="1"/>
</dbReference>
<dbReference type="PANTHER" id="PTHR43031">
    <property type="entry name" value="FAD-DEPENDENT OXIDOREDUCTASE"/>
    <property type="match status" value="1"/>
</dbReference>
<name>A0A2D0AI90_9FLAO</name>
<comment type="caution">
    <text evidence="2">The sequence shown here is derived from an EMBL/GenBank/DDBJ whole genome shotgun (WGS) entry which is preliminary data.</text>
</comment>
<accession>A0A2D0AI90</accession>
<dbReference type="AlphaFoldDB" id="A0A2D0AI90"/>
<proteinExistence type="predicted"/>
<protein>
    <submittedName>
        <fullName evidence="2">Sulfurtransferase</fullName>
    </submittedName>
</protein>
<dbReference type="InterPro" id="IPR050229">
    <property type="entry name" value="GlpE_sulfurtransferase"/>
</dbReference>
<dbReference type="PROSITE" id="PS50206">
    <property type="entry name" value="RHODANESE_3"/>
    <property type="match status" value="1"/>
</dbReference>
<organism evidence="2 3">
    <name type="scientific">Flavobacterium columnare</name>
    <dbReference type="NCBI Taxonomy" id="996"/>
    <lineage>
        <taxon>Bacteria</taxon>
        <taxon>Pseudomonadati</taxon>
        <taxon>Bacteroidota</taxon>
        <taxon>Flavobacteriia</taxon>
        <taxon>Flavobacteriales</taxon>
        <taxon>Flavobacteriaceae</taxon>
        <taxon>Flavobacterium</taxon>
    </lineage>
</organism>
<dbReference type="CDD" id="cd00158">
    <property type="entry name" value="RHOD"/>
    <property type="match status" value="1"/>
</dbReference>
<dbReference type="InterPro" id="IPR001763">
    <property type="entry name" value="Rhodanese-like_dom"/>
</dbReference>
<dbReference type="EMBL" id="MTCY01000003">
    <property type="protein sequence ID" value="OWP79519.1"/>
    <property type="molecule type" value="Genomic_DNA"/>
</dbReference>
<evidence type="ECO:0000313" key="3">
    <source>
        <dbReference type="Proteomes" id="UP000198034"/>
    </source>
</evidence>